<dbReference type="InterPro" id="IPR036331">
    <property type="entry name" value="Chagasin-like_sf"/>
</dbReference>
<dbReference type="Gene3D" id="3.30.457.10">
    <property type="entry name" value="Copper amine oxidase-like, N-terminal domain"/>
    <property type="match status" value="1"/>
</dbReference>
<evidence type="ECO:0000256" key="2">
    <source>
        <dbReference type="ARBA" id="ARBA00022704"/>
    </source>
</evidence>
<proteinExistence type="predicted"/>
<evidence type="ECO:0000256" key="1">
    <source>
        <dbReference type="ARBA" id="ARBA00022690"/>
    </source>
</evidence>
<dbReference type="Pfam" id="PF09394">
    <property type="entry name" value="Inhibitor_I42"/>
    <property type="match status" value="1"/>
</dbReference>
<dbReference type="AlphaFoldDB" id="A0A1M6NBC0"/>
<keyword evidence="6" id="KW-1185">Reference proteome</keyword>
<dbReference type="PANTHER" id="PTHR36530:SF1">
    <property type="entry name" value="AMOEBIASIN-1"/>
    <property type="match status" value="1"/>
</dbReference>
<name>A0A1M6NBC0_9FIRM</name>
<organism evidence="5 6">
    <name type="scientific">Tepidibacter formicigenes DSM 15518</name>
    <dbReference type="NCBI Taxonomy" id="1123349"/>
    <lineage>
        <taxon>Bacteria</taxon>
        <taxon>Bacillati</taxon>
        <taxon>Bacillota</taxon>
        <taxon>Clostridia</taxon>
        <taxon>Peptostreptococcales</taxon>
        <taxon>Peptostreptococcaceae</taxon>
        <taxon>Tepidibacter</taxon>
    </lineage>
</organism>
<sequence>MNIKKNIITTTLLGAILATSISPIFAIEKNLYQPVPTLYVQDKTINVNIDGKDIIFPDEKPVIFDGRTIVPVNFIVENLGAKITLDKNKKIVNIETEYTDIKMTIEDKEVLIYHKYDLTGEPEKIELDVPAKVINDKIYIPLRFISSVVGYNIIWNENNQTVILNKSNENEIKLKENPTTGYIWNYDIENKDIVEVVFDTFKSYSKENEEANICGMGGEHVWKLKGLKEGTTIIKFNLYRDFEGKEKSIDTKEYVVNVSSQLELSIKEKDNVFAGGSEYFDEATGLYKMIGTVKKIQNNKFGVMALVEGNGMYDKIKFMINEDTEIVTADGMKLGVNDLQNSSNIIVYHDAKMTRSLPPIANAKKVIVKDVYCKEGEVSKIRDIKEGKMIFIGENMNDGIEFTVSDKTEIVDEEGKKLSIDDIKEGTKVKIYHSPIMTMSLPPITNAEKIIIISSN</sequence>
<dbReference type="InterPro" id="IPR036582">
    <property type="entry name" value="Mao_N_sf"/>
</dbReference>
<dbReference type="InterPro" id="IPR018990">
    <property type="entry name" value="Prot_inh_I42_chagasin"/>
</dbReference>
<dbReference type="SUPFAM" id="SSF141066">
    <property type="entry name" value="ICP-like"/>
    <property type="match status" value="1"/>
</dbReference>
<dbReference type="GO" id="GO:0004869">
    <property type="term" value="F:cysteine-type endopeptidase inhibitor activity"/>
    <property type="evidence" value="ECO:0007669"/>
    <property type="project" value="UniProtKB-KW"/>
</dbReference>
<gene>
    <name evidence="5" type="ORF">SAMN02744037_01221</name>
</gene>
<dbReference type="Proteomes" id="UP000242497">
    <property type="component" value="Unassembled WGS sequence"/>
</dbReference>
<dbReference type="EMBL" id="FRAE01000021">
    <property type="protein sequence ID" value="SHJ92972.1"/>
    <property type="molecule type" value="Genomic_DNA"/>
</dbReference>
<dbReference type="STRING" id="1123349.SAMN02744037_01221"/>
<dbReference type="PANTHER" id="PTHR36530">
    <property type="entry name" value="INHIBITOR OF CYSTEINE PEPTIDASE"/>
    <property type="match status" value="1"/>
</dbReference>
<reference evidence="6" key="1">
    <citation type="submission" date="2016-11" db="EMBL/GenBank/DDBJ databases">
        <authorList>
            <person name="Varghese N."/>
            <person name="Submissions S."/>
        </authorList>
    </citation>
    <scope>NUCLEOTIDE SEQUENCE [LARGE SCALE GENOMIC DNA]</scope>
    <source>
        <strain evidence="6">DSM 15518</strain>
    </source>
</reference>
<keyword evidence="2" id="KW-0789">Thiol protease inhibitor</keyword>
<dbReference type="Gene3D" id="2.60.40.2020">
    <property type="match status" value="1"/>
</dbReference>
<feature type="domain" description="Proteinase inhibitor I42 chagasin" evidence="4">
    <location>
        <begin position="167"/>
        <end position="256"/>
    </location>
</feature>
<evidence type="ECO:0000313" key="5">
    <source>
        <dbReference type="EMBL" id="SHJ92972.1"/>
    </source>
</evidence>
<dbReference type="InterPro" id="IPR012854">
    <property type="entry name" value="Cu_amine_oxidase-like_N"/>
</dbReference>
<dbReference type="InterPro" id="IPR052781">
    <property type="entry name" value="Cys_protease_inhibitor_I42"/>
</dbReference>
<evidence type="ECO:0000313" key="6">
    <source>
        <dbReference type="Proteomes" id="UP000242497"/>
    </source>
</evidence>
<evidence type="ECO:0000259" key="4">
    <source>
        <dbReference type="Pfam" id="PF09394"/>
    </source>
</evidence>
<dbReference type="Pfam" id="PF07833">
    <property type="entry name" value="Cu_amine_oxidN1"/>
    <property type="match status" value="1"/>
</dbReference>
<accession>A0A1M6NBC0</accession>
<protein>
    <submittedName>
        <fullName evidence="5">Predicted secreted protein</fullName>
    </submittedName>
</protein>
<dbReference type="OrthoDB" id="2029085at2"/>
<dbReference type="SUPFAM" id="SSF55383">
    <property type="entry name" value="Copper amine oxidase, domain N"/>
    <property type="match status" value="1"/>
</dbReference>
<evidence type="ECO:0000259" key="3">
    <source>
        <dbReference type="Pfam" id="PF07833"/>
    </source>
</evidence>
<keyword evidence="1" id="KW-0646">Protease inhibitor</keyword>
<dbReference type="RefSeq" id="WP_072888247.1">
    <property type="nucleotide sequence ID" value="NZ_FRAE01000021.1"/>
</dbReference>
<feature type="domain" description="Copper amine oxidase-like N-terminal" evidence="3">
    <location>
        <begin position="49"/>
        <end position="164"/>
    </location>
</feature>